<keyword evidence="2 4" id="KW-0853">WD repeat</keyword>
<organism evidence="5 6">
    <name type="scientific">Brachionus calyciflorus</name>
    <dbReference type="NCBI Taxonomy" id="104777"/>
    <lineage>
        <taxon>Eukaryota</taxon>
        <taxon>Metazoa</taxon>
        <taxon>Spiralia</taxon>
        <taxon>Gnathifera</taxon>
        <taxon>Rotifera</taxon>
        <taxon>Eurotatoria</taxon>
        <taxon>Monogononta</taxon>
        <taxon>Pseudotrocha</taxon>
        <taxon>Ploima</taxon>
        <taxon>Brachionidae</taxon>
        <taxon>Brachionus</taxon>
    </lineage>
</organism>
<feature type="repeat" description="WD" evidence="4">
    <location>
        <begin position="390"/>
        <end position="416"/>
    </location>
</feature>
<dbReference type="GO" id="GO:0043161">
    <property type="term" value="P:proteasome-mediated ubiquitin-dependent protein catabolic process"/>
    <property type="evidence" value="ECO:0007669"/>
    <property type="project" value="TreeGrafter"/>
</dbReference>
<keyword evidence="3" id="KW-0677">Repeat</keyword>
<evidence type="ECO:0000313" key="6">
    <source>
        <dbReference type="Proteomes" id="UP000663879"/>
    </source>
</evidence>
<evidence type="ECO:0000256" key="2">
    <source>
        <dbReference type="ARBA" id="ARBA00022574"/>
    </source>
</evidence>
<proteinExistence type="predicted"/>
<dbReference type="PANTHER" id="PTHR19849:SF0">
    <property type="entry name" value="PHOSPHOLIPASE A-2-ACTIVATING PROTEIN"/>
    <property type="match status" value="1"/>
</dbReference>
<dbReference type="PROSITE" id="PS50294">
    <property type="entry name" value="WD_REPEATS_REGION"/>
    <property type="match status" value="1"/>
</dbReference>
<dbReference type="OrthoDB" id="7318948at2759"/>
<sequence length="530" mass="61354">MSNQCDLCYKPFSNSNNLITLSDCAFTICNEHLANKDPTFECPICHDHTINKEACLAIKKNRLNSKRLDYIENLNTAKTDVINFQQLNHESQIDTQIEKILATINSKRDEIKQIFNAMIDDYSNNLIEKTNEYKLKIQQRLEQNKNSFDLSKFAPFINENPNKKMKPDDEISFYENKINSLNLLIDQMKSKVLDMSSSIDRIGNLEFKNERFEVNVERLFGRFDLDSILPPLEIKNQPNSLQLQKFKSIPIDLQTIWAVDELSTGELVVACDDETVKLVNFDQGEVMKTFRLMERKWLKFGPKGLKVLSDDQIISWVSDGIINFWNRESEDSVHSLTVTPIKCMDYCEKTHKFVIGNDYEVISIWTKDNVKLCELADHEDYDVTCLKLMDENKLVSGSKDGSIYVWSINEQLEIQFCFPDHQESILCLGKLNDKQFISGSEDCTIRIWDIDSISCLFIIKDLIFPVVSIQVVDDLSFLTCNKVDVIEMWKKNESKSIGRINETSKMRCFKYLKCGKLICGLKKGNLSLWK</sequence>
<keyword evidence="6" id="KW-1185">Reference proteome</keyword>
<dbReference type="PROSITE" id="PS50082">
    <property type="entry name" value="WD_REPEATS_2"/>
    <property type="match status" value="2"/>
</dbReference>
<comment type="caution">
    <text evidence="5">The sequence shown here is derived from an EMBL/GenBank/DDBJ whole genome shotgun (WGS) entry which is preliminary data.</text>
</comment>
<keyword evidence="1" id="KW-0963">Cytoplasm</keyword>
<gene>
    <name evidence="5" type="ORF">OXX778_LOCUS12529</name>
</gene>
<dbReference type="SMART" id="SM00320">
    <property type="entry name" value="WD40"/>
    <property type="match status" value="6"/>
</dbReference>
<reference evidence="5" key="1">
    <citation type="submission" date="2021-02" db="EMBL/GenBank/DDBJ databases">
        <authorList>
            <person name="Nowell W R."/>
        </authorList>
    </citation>
    <scope>NUCLEOTIDE SEQUENCE</scope>
    <source>
        <strain evidence="5">Ploen Becks lab</strain>
    </source>
</reference>
<dbReference type="Gene3D" id="2.130.10.10">
    <property type="entry name" value="YVTN repeat-like/Quinoprotein amine dehydrogenase"/>
    <property type="match status" value="1"/>
</dbReference>
<dbReference type="GO" id="GO:0043130">
    <property type="term" value="F:ubiquitin binding"/>
    <property type="evidence" value="ECO:0007669"/>
    <property type="project" value="TreeGrafter"/>
</dbReference>
<protein>
    <submittedName>
        <fullName evidence="5">Uncharacterized protein</fullName>
    </submittedName>
</protein>
<dbReference type="GO" id="GO:0010992">
    <property type="term" value="P:ubiquitin recycling"/>
    <property type="evidence" value="ECO:0007669"/>
    <property type="project" value="TreeGrafter"/>
</dbReference>
<dbReference type="GO" id="GO:0005737">
    <property type="term" value="C:cytoplasm"/>
    <property type="evidence" value="ECO:0007669"/>
    <property type="project" value="TreeGrafter"/>
</dbReference>
<dbReference type="Proteomes" id="UP000663879">
    <property type="component" value="Unassembled WGS sequence"/>
</dbReference>
<accession>A0A814B3R3</accession>
<evidence type="ECO:0000256" key="1">
    <source>
        <dbReference type="ARBA" id="ARBA00022490"/>
    </source>
</evidence>
<dbReference type="Pfam" id="PF00400">
    <property type="entry name" value="WD40"/>
    <property type="match status" value="2"/>
</dbReference>
<evidence type="ECO:0000313" key="5">
    <source>
        <dbReference type="EMBL" id="CAF0923835.1"/>
    </source>
</evidence>
<dbReference type="InterPro" id="IPR001680">
    <property type="entry name" value="WD40_rpt"/>
</dbReference>
<evidence type="ECO:0000256" key="4">
    <source>
        <dbReference type="PROSITE-ProRule" id="PRU00221"/>
    </source>
</evidence>
<name>A0A814B3R3_9BILA</name>
<dbReference type="SUPFAM" id="SSF50978">
    <property type="entry name" value="WD40 repeat-like"/>
    <property type="match status" value="1"/>
</dbReference>
<dbReference type="PANTHER" id="PTHR19849">
    <property type="entry name" value="PHOSPHOLIPASE A-2-ACTIVATING PROTEIN"/>
    <property type="match status" value="1"/>
</dbReference>
<dbReference type="AlphaFoldDB" id="A0A814B3R3"/>
<dbReference type="InterPro" id="IPR015943">
    <property type="entry name" value="WD40/YVTN_repeat-like_dom_sf"/>
</dbReference>
<dbReference type="EMBL" id="CAJNOC010002284">
    <property type="protein sequence ID" value="CAF0923835.1"/>
    <property type="molecule type" value="Genomic_DNA"/>
</dbReference>
<feature type="repeat" description="WD" evidence="4">
    <location>
        <begin position="418"/>
        <end position="452"/>
    </location>
</feature>
<evidence type="ECO:0000256" key="3">
    <source>
        <dbReference type="ARBA" id="ARBA00022737"/>
    </source>
</evidence>
<dbReference type="GO" id="GO:0005634">
    <property type="term" value="C:nucleus"/>
    <property type="evidence" value="ECO:0007669"/>
    <property type="project" value="TreeGrafter"/>
</dbReference>
<dbReference type="InterPro" id="IPR036322">
    <property type="entry name" value="WD40_repeat_dom_sf"/>
</dbReference>